<name>M7SSJ3_EUTLA</name>
<feature type="region of interest" description="Disordered" evidence="2">
    <location>
        <begin position="445"/>
        <end position="475"/>
    </location>
</feature>
<dbReference type="Pfam" id="PF00172">
    <property type="entry name" value="Zn_clus"/>
    <property type="match status" value="1"/>
</dbReference>
<feature type="compositionally biased region" description="Low complexity" evidence="2">
    <location>
        <begin position="451"/>
        <end position="473"/>
    </location>
</feature>
<dbReference type="KEGG" id="ela:UCREL1_3484"/>
<dbReference type="PANTHER" id="PTHR38111:SF2">
    <property type="entry name" value="FINGER DOMAIN PROTEIN, PUTATIVE (AFU_ORTHOLOGUE AFUA_1G01560)-RELATED"/>
    <property type="match status" value="1"/>
</dbReference>
<dbReference type="OrthoDB" id="3525185at2759"/>
<feature type="region of interest" description="Disordered" evidence="2">
    <location>
        <begin position="616"/>
        <end position="649"/>
    </location>
</feature>
<evidence type="ECO:0000256" key="2">
    <source>
        <dbReference type="SAM" id="MobiDB-lite"/>
    </source>
</evidence>
<dbReference type="eggNOG" id="ENOG502SREK">
    <property type="taxonomic scope" value="Eukaryota"/>
</dbReference>
<dbReference type="PROSITE" id="PS00463">
    <property type="entry name" value="ZN2_CY6_FUNGAL_1"/>
    <property type="match status" value="1"/>
</dbReference>
<proteinExistence type="predicted"/>
<dbReference type="GO" id="GO:0000981">
    <property type="term" value="F:DNA-binding transcription factor activity, RNA polymerase II-specific"/>
    <property type="evidence" value="ECO:0007669"/>
    <property type="project" value="InterPro"/>
</dbReference>
<dbReference type="PROSITE" id="PS50048">
    <property type="entry name" value="ZN2_CY6_FUNGAL_2"/>
    <property type="match status" value="1"/>
</dbReference>
<protein>
    <submittedName>
        <fullName evidence="4">Putative transposase tc1-like protein</fullName>
    </submittedName>
</protein>
<dbReference type="STRING" id="1287681.M7SSJ3"/>
<reference evidence="5" key="1">
    <citation type="journal article" date="2013" name="Genome Announc.">
        <title>Draft genome sequence of the grapevine dieback fungus Eutypa lata UCR-EL1.</title>
        <authorList>
            <person name="Blanco-Ulate B."/>
            <person name="Rolshausen P.E."/>
            <person name="Cantu D."/>
        </authorList>
    </citation>
    <scope>NUCLEOTIDE SEQUENCE [LARGE SCALE GENOMIC DNA]</scope>
    <source>
        <strain evidence="5">UCR-EL1</strain>
    </source>
</reference>
<dbReference type="SUPFAM" id="SSF57701">
    <property type="entry name" value="Zn2/Cys6 DNA-binding domain"/>
    <property type="match status" value="1"/>
</dbReference>
<dbReference type="CDD" id="cd00067">
    <property type="entry name" value="GAL4"/>
    <property type="match status" value="1"/>
</dbReference>
<accession>M7SSJ3</accession>
<dbReference type="GO" id="GO:0008270">
    <property type="term" value="F:zinc ion binding"/>
    <property type="evidence" value="ECO:0007669"/>
    <property type="project" value="InterPro"/>
</dbReference>
<feature type="domain" description="Zn(2)-C6 fungal-type" evidence="3">
    <location>
        <begin position="10"/>
        <end position="38"/>
    </location>
</feature>
<feature type="compositionally biased region" description="Acidic residues" evidence="2">
    <location>
        <begin position="619"/>
        <end position="644"/>
    </location>
</feature>
<evidence type="ECO:0000313" key="4">
    <source>
        <dbReference type="EMBL" id="EMR69494.1"/>
    </source>
</evidence>
<keyword evidence="5" id="KW-1185">Reference proteome</keyword>
<evidence type="ECO:0000256" key="1">
    <source>
        <dbReference type="ARBA" id="ARBA00023242"/>
    </source>
</evidence>
<organism evidence="4 5">
    <name type="scientific">Eutypa lata (strain UCR-EL1)</name>
    <name type="common">Grapevine dieback disease fungus</name>
    <name type="synonym">Eutypa armeniacae</name>
    <dbReference type="NCBI Taxonomy" id="1287681"/>
    <lineage>
        <taxon>Eukaryota</taxon>
        <taxon>Fungi</taxon>
        <taxon>Dikarya</taxon>
        <taxon>Ascomycota</taxon>
        <taxon>Pezizomycotina</taxon>
        <taxon>Sordariomycetes</taxon>
        <taxon>Xylariomycetidae</taxon>
        <taxon>Xylariales</taxon>
        <taxon>Diatrypaceae</taxon>
        <taxon>Eutypa</taxon>
    </lineage>
</organism>
<sequence>MVGVPGRSKGCKTCRTRRVRCDEAKPTCQRCIKAGFECLGYERPTLWRNTYTNYPAAAAAATAATSRPGTQISKSRKSPSPSSSPPRATPPRSTGGGGGGMLLLPPRELSFIAFQWDMYVARMFDNFIWRSYGAGWLDQAAQGNLGDLSLDAVRALSQFSFGQSNRTHDIQTRGDAQYGKCIRVLLVELQTGASLPSGGHWLICPILILTMVACIQTDRGAAFSHLSAVARVLKVCGPEPFQQPSLRNAFEAARSTLLVASLSAKRRLFLEEHRWRTVPWLIEPASKRPQSRLLDILVTIPGILEEERQLSEEEDDDDYPVDGSFSPERFISERQLRSRITLCNKIAIQLEELYRWRWDWQRENGRHVVASPSPWHPSDPAWTVLGGSGKRGGRLNRLLFDSPTYANDIMLYNAALIWLMALLWKIDPSCAPSIIEDCAKRATRSHNQHQSSPLSSSSFSSPTFIKTSPSSSSEAGDDVYIDVSSLSSSSSSRFPYRSPNSTLSFEPLEPPGVGISPLSIRGPAIEICRAYDWQSQHHRESGNGNKNTASSSLSGEDQICLYLFPLGVARGVLDTDSRARDWIRDMLGSSPVTRDYFGAGSNVAGFRAYVTQRALYPDPDPEEEDDDDDDDEVMNDNDNNEDSCDSVGSGKGLLLYRKTTATAATITPAPCHVLYQAGAGAEGTYSA</sequence>
<dbReference type="PANTHER" id="PTHR38111">
    <property type="entry name" value="ZN(2)-C6 FUNGAL-TYPE DOMAIN-CONTAINING PROTEIN-RELATED"/>
    <property type="match status" value="1"/>
</dbReference>
<gene>
    <name evidence="4" type="ORF">UCREL1_3484</name>
</gene>
<dbReference type="EMBL" id="KB706075">
    <property type="protein sequence ID" value="EMR69494.1"/>
    <property type="molecule type" value="Genomic_DNA"/>
</dbReference>
<dbReference type="InterPro" id="IPR036864">
    <property type="entry name" value="Zn2-C6_fun-type_DNA-bd_sf"/>
</dbReference>
<dbReference type="SMART" id="SM00066">
    <property type="entry name" value="GAL4"/>
    <property type="match status" value="1"/>
</dbReference>
<dbReference type="AlphaFoldDB" id="M7SSJ3"/>
<keyword evidence="1" id="KW-0539">Nucleus</keyword>
<dbReference type="HOGENOM" id="CLU_021599_5_1_1"/>
<dbReference type="OMA" id="CLAYTRK"/>
<evidence type="ECO:0000313" key="5">
    <source>
        <dbReference type="Proteomes" id="UP000012174"/>
    </source>
</evidence>
<evidence type="ECO:0000259" key="3">
    <source>
        <dbReference type="PROSITE" id="PS50048"/>
    </source>
</evidence>
<dbReference type="InterPro" id="IPR001138">
    <property type="entry name" value="Zn2Cys6_DnaBD"/>
</dbReference>
<feature type="region of interest" description="Disordered" evidence="2">
    <location>
        <begin position="63"/>
        <end position="100"/>
    </location>
</feature>
<dbReference type="Gene3D" id="4.10.240.10">
    <property type="entry name" value="Zn(2)-C6 fungal-type DNA-binding domain"/>
    <property type="match status" value="1"/>
</dbReference>
<dbReference type="Proteomes" id="UP000012174">
    <property type="component" value="Unassembled WGS sequence"/>
</dbReference>
<dbReference type="InterPro" id="IPR053178">
    <property type="entry name" value="Osmoadaptation_assoc"/>
</dbReference>